<keyword evidence="3" id="KW-1185">Reference proteome</keyword>
<accession>T0RFL1</accession>
<dbReference type="GeneID" id="19954502"/>
<evidence type="ECO:0000313" key="2">
    <source>
        <dbReference type="EMBL" id="EQC28447.1"/>
    </source>
</evidence>
<keyword evidence="1" id="KW-0472">Membrane</keyword>
<dbReference type="EMBL" id="JH767194">
    <property type="protein sequence ID" value="EQC28447.1"/>
    <property type="molecule type" value="Genomic_DNA"/>
</dbReference>
<name>T0RFL1_SAPDV</name>
<keyword evidence="1" id="KW-0812">Transmembrane</keyword>
<dbReference type="AlphaFoldDB" id="T0RFL1"/>
<dbReference type="OMA" id="SNVSNFH"/>
<dbReference type="VEuPathDB" id="FungiDB:SDRG_13775"/>
<dbReference type="GO" id="GO:0004553">
    <property type="term" value="F:hydrolase activity, hydrolyzing O-glycosyl compounds"/>
    <property type="evidence" value="ECO:0007669"/>
    <property type="project" value="InterPro"/>
</dbReference>
<dbReference type="Pfam" id="PF01341">
    <property type="entry name" value="Glyco_hydro_6"/>
    <property type="match status" value="1"/>
</dbReference>
<sequence length="382" mass="40685">MATTALSLPLCQGLTPDNLASAASSYPRLKPALSTVLAQPLATWYTDRTEYLKVATQTMDVCAAGNGHSAQLPVLVVYGLPGKDCSGVYSNQGSNTNTAEYTAFITALATLVGTQPVLYVLEPDAVGLLADGANSCAWTHGYLANMEIAMSLLTAANPNALMYVDVGWWTFKNATTMATMLPIVDKLAKAGRMRGIAINTSNYRGNAELLEYCMNFAAARPGYTCIFDTSRNYHGPSPTGEWCNANMAGIGVPPTSSTGSPHVDYYLWLKTPGQSDGLCNTGVSADAMRGPAAGDFFQRGFSMMWDNGYFVDKGLGTKLGEYAIPGQVSDSSISPIVWVIIAASILAAGIVLGVGILLKKKRDARKQKERAGYQLERRSPAI</sequence>
<proteinExistence type="predicted"/>
<reference evidence="2 3" key="1">
    <citation type="submission" date="2012-04" db="EMBL/GenBank/DDBJ databases">
        <title>The Genome Sequence of Saprolegnia declina VS20.</title>
        <authorList>
            <consortium name="The Broad Institute Genome Sequencing Platform"/>
            <person name="Russ C."/>
            <person name="Nusbaum C."/>
            <person name="Tyler B."/>
            <person name="van West P."/>
            <person name="Dieguez-Uribeondo J."/>
            <person name="de Bruijn I."/>
            <person name="Tripathy S."/>
            <person name="Jiang R."/>
            <person name="Young S.K."/>
            <person name="Zeng Q."/>
            <person name="Gargeya S."/>
            <person name="Fitzgerald M."/>
            <person name="Haas B."/>
            <person name="Abouelleil A."/>
            <person name="Alvarado L."/>
            <person name="Arachchi H.M."/>
            <person name="Berlin A."/>
            <person name="Chapman S.B."/>
            <person name="Goldberg J."/>
            <person name="Griggs A."/>
            <person name="Gujja S."/>
            <person name="Hansen M."/>
            <person name="Howarth C."/>
            <person name="Imamovic A."/>
            <person name="Larimer J."/>
            <person name="McCowen C."/>
            <person name="Montmayeur A."/>
            <person name="Murphy C."/>
            <person name="Neiman D."/>
            <person name="Pearson M."/>
            <person name="Priest M."/>
            <person name="Roberts A."/>
            <person name="Saif S."/>
            <person name="Shea T."/>
            <person name="Sisk P."/>
            <person name="Sykes S."/>
            <person name="Wortman J."/>
            <person name="Nusbaum C."/>
            <person name="Birren B."/>
        </authorList>
    </citation>
    <scope>NUCLEOTIDE SEQUENCE [LARGE SCALE GENOMIC DNA]</scope>
    <source>
        <strain evidence="2 3">VS20</strain>
    </source>
</reference>
<dbReference type="PANTHER" id="PTHR34876">
    <property type="match status" value="1"/>
</dbReference>
<dbReference type="STRING" id="1156394.T0RFL1"/>
<evidence type="ECO:0000256" key="1">
    <source>
        <dbReference type="SAM" id="Phobius"/>
    </source>
</evidence>
<evidence type="ECO:0000313" key="3">
    <source>
        <dbReference type="Proteomes" id="UP000030762"/>
    </source>
</evidence>
<dbReference type="OrthoDB" id="64893at2759"/>
<dbReference type="RefSeq" id="XP_008618095.1">
    <property type="nucleotide sequence ID" value="XM_008619873.1"/>
</dbReference>
<dbReference type="PRINTS" id="PR00733">
    <property type="entry name" value="GLHYDRLASE6"/>
</dbReference>
<evidence type="ECO:0008006" key="4">
    <source>
        <dbReference type="Google" id="ProtNLM"/>
    </source>
</evidence>
<dbReference type="InParanoid" id="T0RFL1"/>
<feature type="transmembrane region" description="Helical" evidence="1">
    <location>
        <begin position="336"/>
        <end position="358"/>
    </location>
</feature>
<dbReference type="Proteomes" id="UP000030762">
    <property type="component" value="Unassembled WGS sequence"/>
</dbReference>
<gene>
    <name evidence="2" type="ORF">SDRG_13775</name>
</gene>
<keyword evidence="1" id="KW-1133">Transmembrane helix</keyword>
<dbReference type="Gene3D" id="3.20.20.40">
    <property type="entry name" value="1, 4-beta cellobiohydrolase"/>
    <property type="match status" value="1"/>
</dbReference>
<dbReference type="InterPro" id="IPR036434">
    <property type="entry name" value="Beta_cellobiohydrolase_sf"/>
</dbReference>
<dbReference type="SUPFAM" id="SSF51989">
    <property type="entry name" value="Glycosyl hydrolases family 6, cellulases"/>
    <property type="match status" value="1"/>
</dbReference>
<organism evidence="2 3">
    <name type="scientific">Saprolegnia diclina (strain VS20)</name>
    <dbReference type="NCBI Taxonomy" id="1156394"/>
    <lineage>
        <taxon>Eukaryota</taxon>
        <taxon>Sar</taxon>
        <taxon>Stramenopiles</taxon>
        <taxon>Oomycota</taxon>
        <taxon>Saprolegniomycetes</taxon>
        <taxon>Saprolegniales</taxon>
        <taxon>Saprolegniaceae</taxon>
        <taxon>Saprolegnia</taxon>
    </lineage>
</organism>
<dbReference type="InterPro" id="IPR016288">
    <property type="entry name" value="Beta_cellobiohydrolase"/>
</dbReference>
<protein>
    <recommendedName>
        <fullName evidence="4">Glycoside hydrolase</fullName>
    </recommendedName>
</protein>
<dbReference type="GO" id="GO:0030245">
    <property type="term" value="P:cellulose catabolic process"/>
    <property type="evidence" value="ECO:0007669"/>
    <property type="project" value="InterPro"/>
</dbReference>
<dbReference type="eggNOG" id="ENOG502QWHE">
    <property type="taxonomic scope" value="Eukaryota"/>
</dbReference>
<dbReference type="PANTHER" id="PTHR34876:SF4">
    <property type="entry name" value="1,4-BETA-D-GLUCAN CELLOBIOHYDROLASE C-RELATED"/>
    <property type="match status" value="1"/>
</dbReference>